<comment type="function">
    <text evidence="6">Functions as a nucleotide exchange factor (NEF) for Hsp70 chaperones which accelerates the release of ADP. Required for fully efficient Hsp70-mediated folding of proteins.</text>
</comment>
<dbReference type="Proteomes" id="UP001278766">
    <property type="component" value="Unassembled WGS sequence"/>
</dbReference>
<dbReference type="SUPFAM" id="SSF48371">
    <property type="entry name" value="ARM repeat"/>
    <property type="match status" value="1"/>
</dbReference>
<sequence>MERNLNSLLKWSIENTVPSQAPAANGANGTNGTNGTTAVTTHSSDTTTPTTPAATAATTPSQTNGTTSAAAASSKLNPEIISALFGGPSEAELMRAAMEVLTDETATPDNRLIAFDNLEQLIESLDNANNLEPLGLWAPLLGLLAHGEADMRRMAAWCVGTAVQNNARTQERLLAEGGVPILVALATREGEDVAVRRKAIFALSSAVRNCQPAMDAAAAELSAHGKGDKVDAGDMDAVDGVIEWLRGKVNGAVAA</sequence>
<comment type="caution">
    <text evidence="9">The sequence shown here is derived from an EMBL/GenBank/DDBJ whole genome shotgun (WGS) entry which is preliminary data.</text>
</comment>
<comment type="subcellular location">
    <subcellularLocation>
        <location evidence="1">Cytoplasm</location>
    </subcellularLocation>
</comment>
<dbReference type="GO" id="GO:0006417">
    <property type="term" value="P:regulation of translation"/>
    <property type="evidence" value="ECO:0007669"/>
    <property type="project" value="UniProtKB-KW"/>
</dbReference>
<dbReference type="InterPro" id="IPR013918">
    <property type="entry name" value="Nucleotide_exch_fac_Fes1"/>
</dbReference>
<keyword evidence="4" id="KW-0677">Repeat</keyword>
<dbReference type="AlphaFoldDB" id="A0AAE0HHZ3"/>
<proteinExistence type="inferred from homology"/>
<evidence type="ECO:0000256" key="1">
    <source>
        <dbReference type="ARBA" id="ARBA00004496"/>
    </source>
</evidence>
<evidence type="ECO:0000313" key="9">
    <source>
        <dbReference type="EMBL" id="KAK3296908.1"/>
    </source>
</evidence>
<accession>A0AAE0HHZ3</accession>
<evidence type="ECO:0000256" key="2">
    <source>
        <dbReference type="ARBA" id="ARBA00011045"/>
    </source>
</evidence>
<feature type="compositionally biased region" description="Low complexity" evidence="7">
    <location>
        <begin position="23"/>
        <end position="72"/>
    </location>
</feature>
<dbReference type="PANTHER" id="PTHR19316:SF18">
    <property type="entry name" value="HSP70-BINDING PROTEIN 1"/>
    <property type="match status" value="1"/>
</dbReference>
<evidence type="ECO:0000256" key="4">
    <source>
        <dbReference type="ARBA" id="ARBA00022737"/>
    </source>
</evidence>
<dbReference type="GO" id="GO:0000774">
    <property type="term" value="F:adenyl-nucleotide exchange factor activity"/>
    <property type="evidence" value="ECO:0007669"/>
    <property type="project" value="TreeGrafter"/>
</dbReference>
<evidence type="ECO:0000256" key="3">
    <source>
        <dbReference type="ARBA" id="ARBA00022490"/>
    </source>
</evidence>
<dbReference type="FunFam" id="1.25.10.10:FF:000434">
    <property type="entry name" value="Hsp70 nucleotide exchange factor fes1"/>
    <property type="match status" value="1"/>
</dbReference>
<organism evidence="9 10">
    <name type="scientific">Chaetomium fimeti</name>
    <dbReference type="NCBI Taxonomy" id="1854472"/>
    <lineage>
        <taxon>Eukaryota</taxon>
        <taxon>Fungi</taxon>
        <taxon>Dikarya</taxon>
        <taxon>Ascomycota</taxon>
        <taxon>Pezizomycotina</taxon>
        <taxon>Sordariomycetes</taxon>
        <taxon>Sordariomycetidae</taxon>
        <taxon>Sordariales</taxon>
        <taxon>Chaetomiaceae</taxon>
        <taxon>Chaetomium</taxon>
    </lineage>
</organism>
<keyword evidence="3" id="KW-0963">Cytoplasm</keyword>
<evidence type="ECO:0000256" key="7">
    <source>
        <dbReference type="SAM" id="MobiDB-lite"/>
    </source>
</evidence>
<dbReference type="InterPro" id="IPR050693">
    <property type="entry name" value="Hsp70_NEF-Inhibitors"/>
</dbReference>
<evidence type="ECO:0000313" key="10">
    <source>
        <dbReference type="Proteomes" id="UP001278766"/>
    </source>
</evidence>
<evidence type="ECO:0000259" key="8">
    <source>
        <dbReference type="Pfam" id="PF08609"/>
    </source>
</evidence>
<dbReference type="Gene3D" id="1.25.10.10">
    <property type="entry name" value="Leucine-rich Repeat Variant"/>
    <property type="match status" value="1"/>
</dbReference>
<protein>
    <submittedName>
        <fullName evidence="9">Hsp70 nucleotide exchange factor FES1</fullName>
    </submittedName>
</protein>
<dbReference type="EMBL" id="JAUEPN010000003">
    <property type="protein sequence ID" value="KAK3296908.1"/>
    <property type="molecule type" value="Genomic_DNA"/>
</dbReference>
<dbReference type="PANTHER" id="PTHR19316">
    <property type="entry name" value="PROTEIN FOLDING REGULATOR"/>
    <property type="match status" value="1"/>
</dbReference>
<feature type="domain" description="Nucleotide exchange factor Fes1" evidence="8">
    <location>
        <begin position="5"/>
        <end position="131"/>
    </location>
</feature>
<feature type="region of interest" description="Disordered" evidence="7">
    <location>
        <begin position="19"/>
        <end position="72"/>
    </location>
</feature>
<dbReference type="InterPro" id="IPR016024">
    <property type="entry name" value="ARM-type_fold"/>
</dbReference>
<keyword evidence="5" id="KW-0810">Translation regulation</keyword>
<evidence type="ECO:0000256" key="5">
    <source>
        <dbReference type="ARBA" id="ARBA00022845"/>
    </source>
</evidence>
<name>A0AAE0HHZ3_9PEZI</name>
<comment type="similarity">
    <text evidence="2">Belongs to the FES1 family.</text>
</comment>
<dbReference type="GeneID" id="87840367"/>
<dbReference type="InterPro" id="IPR011989">
    <property type="entry name" value="ARM-like"/>
</dbReference>
<keyword evidence="10" id="KW-1185">Reference proteome</keyword>
<reference evidence="9" key="1">
    <citation type="journal article" date="2023" name="Mol. Phylogenet. Evol.">
        <title>Genome-scale phylogeny and comparative genomics of the fungal order Sordariales.</title>
        <authorList>
            <person name="Hensen N."/>
            <person name="Bonometti L."/>
            <person name="Westerberg I."/>
            <person name="Brannstrom I.O."/>
            <person name="Guillou S."/>
            <person name="Cros-Aarteil S."/>
            <person name="Calhoun S."/>
            <person name="Haridas S."/>
            <person name="Kuo A."/>
            <person name="Mondo S."/>
            <person name="Pangilinan J."/>
            <person name="Riley R."/>
            <person name="LaButti K."/>
            <person name="Andreopoulos B."/>
            <person name="Lipzen A."/>
            <person name="Chen C."/>
            <person name="Yan M."/>
            <person name="Daum C."/>
            <person name="Ng V."/>
            <person name="Clum A."/>
            <person name="Steindorff A."/>
            <person name="Ohm R.A."/>
            <person name="Martin F."/>
            <person name="Silar P."/>
            <person name="Natvig D.O."/>
            <person name="Lalanne C."/>
            <person name="Gautier V."/>
            <person name="Ament-Velasquez S.L."/>
            <person name="Kruys A."/>
            <person name="Hutchinson M.I."/>
            <person name="Powell A.J."/>
            <person name="Barry K."/>
            <person name="Miller A.N."/>
            <person name="Grigoriev I.V."/>
            <person name="Debuchy R."/>
            <person name="Gladieux P."/>
            <person name="Hiltunen Thoren M."/>
            <person name="Johannesson H."/>
        </authorList>
    </citation>
    <scope>NUCLEOTIDE SEQUENCE</scope>
    <source>
        <strain evidence="9">CBS 168.71</strain>
    </source>
</reference>
<dbReference type="GO" id="GO:0005783">
    <property type="term" value="C:endoplasmic reticulum"/>
    <property type="evidence" value="ECO:0007669"/>
    <property type="project" value="TreeGrafter"/>
</dbReference>
<gene>
    <name evidence="9" type="ORF">B0H64DRAFT_390692</name>
</gene>
<reference evidence="9" key="2">
    <citation type="submission" date="2023-06" db="EMBL/GenBank/DDBJ databases">
        <authorList>
            <consortium name="Lawrence Berkeley National Laboratory"/>
            <person name="Haridas S."/>
            <person name="Hensen N."/>
            <person name="Bonometti L."/>
            <person name="Westerberg I."/>
            <person name="Brannstrom I.O."/>
            <person name="Guillou S."/>
            <person name="Cros-Aarteil S."/>
            <person name="Calhoun S."/>
            <person name="Kuo A."/>
            <person name="Mondo S."/>
            <person name="Pangilinan J."/>
            <person name="Riley R."/>
            <person name="Labutti K."/>
            <person name="Andreopoulos B."/>
            <person name="Lipzen A."/>
            <person name="Chen C."/>
            <person name="Yanf M."/>
            <person name="Daum C."/>
            <person name="Ng V."/>
            <person name="Clum A."/>
            <person name="Steindorff A."/>
            <person name="Ohm R."/>
            <person name="Martin F."/>
            <person name="Silar P."/>
            <person name="Natvig D."/>
            <person name="Lalanne C."/>
            <person name="Gautier V."/>
            <person name="Ament-Velasquez S.L."/>
            <person name="Kruys A."/>
            <person name="Hutchinson M.I."/>
            <person name="Powell A.J."/>
            <person name="Barry K."/>
            <person name="Miller A.N."/>
            <person name="Grigoriev I.V."/>
            <person name="Debuchy R."/>
            <person name="Gladieux P."/>
            <person name="Thoren M.H."/>
            <person name="Johannesson H."/>
        </authorList>
    </citation>
    <scope>NUCLEOTIDE SEQUENCE</scope>
    <source>
        <strain evidence="9">CBS 168.71</strain>
    </source>
</reference>
<dbReference type="Pfam" id="PF08609">
    <property type="entry name" value="Fes1"/>
    <property type="match status" value="1"/>
</dbReference>
<dbReference type="RefSeq" id="XP_062660422.1">
    <property type="nucleotide sequence ID" value="XM_062803419.1"/>
</dbReference>
<evidence type="ECO:0000256" key="6">
    <source>
        <dbReference type="ARBA" id="ARBA00024912"/>
    </source>
</evidence>